<dbReference type="UniPathway" id="UPA00904">
    <property type="reaction ID" value="UER00874"/>
</dbReference>
<dbReference type="InterPro" id="IPR000649">
    <property type="entry name" value="IF-2B-related"/>
</dbReference>
<dbReference type="InterPro" id="IPR027363">
    <property type="entry name" value="M1Pi_N"/>
</dbReference>
<gene>
    <name evidence="2 3" type="primary">mtnA</name>
    <name evidence="3" type="ORF">Spa11_46020</name>
</gene>
<dbReference type="Pfam" id="PF01008">
    <property type="entry name" value="IF-2B"/>
    <property type="match status" value="1"/>
</dbReference>
<keyword evidence="1 2" id="KW-0413">Isomerase</keyword>
<dbReference type="HAMAP" id="MF_01678">
    <property type="entry name" value="Salvage_MtnA"/>
    <property type="match status" value="1"/>
</dbReference>
<feature type="binding site" evidence="2">
    <location>
        <begin position="265"/>
        <end position="266"/>
    </location>
    <ligand>
        <name>substrate</name>
    </ligand>
</feature>
<feature type="binding site" evidence="2">
    <location>
        <position position="104"/>
    </location>
    <ligand>
        <name>substrate</name>
    </ligand>
</feature>
<proteinExistence type="inferred from homology"/>
<dbReference type="InterPro" id="IPR037171">
    <property type="entry name" value="NagB/RpiA_transferase-like"/>
</dbReference>
<dbReference type="InterPro" id="IPR005251">
    <property type="entry name" value="IF-M1Pi"/>
</dbReference>
<feature type="site" description="Transition state stabilizer" evidence="2">
    <location>
        <position position="175"/>
    </location>
</feature>
<dbReference type="GO" id="GO:0019509">
    <property type="term" value="P:L-methionine salvage from methylthioadenosine"/>
    <property type="evidence" value="ECO:0007669"/>
    <property type="project" value="UniProtKB-UniRule"/>
</dbReference>
<feature type="active site" description="Proton donor" evidence="2">
    <location>
        <position position="255"/>
    </location>
</feature>
<dbReference type="NCBIfam" id="TIGR00512">
    <property type="entry name" value="salvage_mtnA"/>
    <property type="match status" value="1"/>
</dbReference>
<protein>
    <recommendedName>
        <fullName evidence="2">Methylthioribose-1-phosphate isomerase</fullName>
        <shortName evidence="2">M1Pi</shortName>
        <shortName evidence="2">MTR-1-P isomerase</shortName>
        <ecNumber evidence="2">5.3.1.23</ecNumber>
    </recommendedName>
    <alternativeName>
        <fullName evidence="2">S-methyl-5-thioribose-1-phosphate isomerase</fullName>
    </alternativeName>
</protein>
<dbReference type="FunFam" id="3.40.50.10470:FF:000006">
    <property type="entry name" value="Methylthioribose-1-phosphate isomerase"/>
    <property type="match status" value="1"/>
</dbReference>
<dbReference type="InterPro" id="IPR011559">
    <property type="entry name" value="Initiation_fac_2B_a/b/d"/>
</dbReference>
<accession>A0A518KF17</accession>
<comment type="function">
    <text evidence="2">Catalyzes the interconversion of methylthioribose-1-phosphate (MTR-1-P) into methylthioribulose-1-phosphate (MTRu-1-P).</text>
</comment>
<name>A0A518KF17_9BACT</name>
<dbReference type="Proteomes" id="UP000316426">
    <property type="component" value="Chromosome"/>
</dbReference>
<dbReference type="SUPFAM" id="SSF100950">
    <property type="entry name" value="NagB/RpiA/CoA transferase-like"/>
    <property type="match status" value="1"/>
</dbReference>
<dbReference type="InterPro" id="IPR042529">
    <property type="entry name" value="IF_2B-like_C"/>
</dbReference>
<comment type="catalytic activity">
    <reaction evidence="2">
        <text>5-(methylsulfanyl)-alpha-D-ribose 1-phosphate = 5-(methylsulfanyl)-D-ribulose 1-phosphate</text>
        <dbReference type="Rhea" id="RHEA:19989"/>
        <dbReference type="ChEBI" id="CHEBI:58533"/>
        <dbReference type="ChEBI" id="CHEBI:58548"/>
        <dbReference type="EC" id="5.3.1.23"/>
    </reaction>
</comment>
<comment type="similarity">
    <text evidence="2">Belongs to the EIF-2B alpha/beta/delta subunits family. MtnA subfamily.</text>
</comment>
<sequence length="364" mass="38356">MSQDNTTVAAISWTGHGDGFLTLLDQTRLPEAVTYVNCDNVECVWQAIKKLAVRGAPAIGISAAYGVVLGVRDGAMLPSGAAAATVEEAKQAALAACDYLATSRPTAVNLFWALDRMRGVITTLDEPSSGRVGERLLAEAQAIHEADRLQCAAIGRHGSDLLEALGSGVGIVTHCNTGMLATGGDGTALAVLFALSERGMKPQVFADETRPLLQGARLTAWELMQRGVDVTLICDSMAAPILRDGKAKAVIVGADRITARGDTANKIGTYGLAVQAHYHKVPFYVAAPTTTFDLTITFGSDIPIEQRTPEEITNAFGRRTAPEDVQVDNPAFDVTPAELITGIITERGVISPVTEEAVRAMIGA</sequence>
<organism evidence="3 4">
    <name type="scientific">Botrimarina mediterranea</name>
    <dbReference type="NCBI Taxonomy" id="2528022"/>
    <lineage>
        <taxon>Bacteria</taxon>
        <taxon>Pseudomonadati</taxon>
        <taxon>Planctomycetota</taxon>
        <taxon>Planctomycetia</taxon>
        <taxon>Pirellulales</taxon>
        <taxon>Lacipirellulaceae</taxon>
        <taxon>Botrimarina</taxon>
    </lineage>
</organism>
<keyword evidence="4" id="KW-1185">Reference proteome</keyword>
<dbReference type="EMBL" id="CP036349">
    <property type="protein sequence ID" value="QDV76372.1"/>
    <property type="molecule type" value="Genomic_DNA"/>
</dbReference>
<feature type="binding site" evidence="2">
    <location>
        <position position="214"/>
    </location>
    <ligand>
        <name>substrate</name>
    </ligand>
</feature>
<evidence type="ECO:0000313" key="4">
    <source>
        <dbReference type="Proteomes" id="UP000316426"/>
    </source>
</evidence>
<dbReference type="Gene3D" id="3.40.50.10470">
    <property type="entry name" value="Translation initiation factor eif-2b, domain 2"/>
    <property type="match status" value="1"/>
</dbReference>
<dbReference type="Gene3D" id="1.20.120.420">
    <property type="entry name" value="translation initiation factor eif-2b, domain 1"/>
    <property type="match status" value="1"/>
</dbReference>
<keyword evidence="2" id="KW-0486">Methionine biosynthesis</keyword>
<keyword evidence="2" id="KW-0028">Amino-acid biosynthesis</keyword>
<reference evidence="3 4" key="1">
    <citation type="submission" date="2019-02" db="EMBL/GenBank/DDBJ databases">
        <title>Deep-cultivation of Planctomycetes and their phenomic and genomic characterization uncovers novel biology.</title>
        <authorList>
            <person name="Wiegand S."/>
            <person name="Jogler M."/>
            <person name="Boedeker C."/>
            <person name="Pinto D."/>
            <person name="Vollmers J."/>
            <person name="Rivas-Marin E."/>
            <person name="Kohn T."/>
            <person name="Peeters S.H."/>
            <person name="Heuer A."/>
            <person name="Rast P."/>
            <person name="Oberbeckmann S."/>
            <person name="Bunk B."/>
            <person name="Jeske O."/>
            <person name="Meyerdierks A."/>
            <person name="Storesund J.E."/>
            <person name="Kallscheuer N."/>
            <person name="Luecker S."/>
            <person name="Lage O.M."/>
            <person name="Pohl T."/>
            <person name="Merkel B.J."/>
            <person name="Hornburger P."/>
            <person name="Mueller R.-W."/>
            <person name="Bruemmer F."/>
            <person name="Labrenz M."/>
            <person name="Spormann A.M."/>
            <person name="Op den Camp H."/>
            <person name="Overmann J."/>
            <person name="Amann R."/>
            <person name="Jetten M.S.M."/>
            <person name="Mascher T."/>
            <person name="Medema M.H."/>
            <person name="Devos D.P."/>
            <person name="Kaster A.-K."/>
            <person name="Ovreas L."/>
            <person name="Rohde M."/>
            <person name="Galperin M.Y."/>
            <person name="Jogler C."/>
        </authorList>
    </citation>
    <scope>NUCLEOTIDE SEQUENCE [LARGE SCALE GENOMIC DNA]</scope>
    <source>
        <strain evidence="3 4">Spa11</strain>
    </source>
</reference>
<dbReference type="RefSeq" id="WP_145116812.1">
    <property type="nucleotide sequence ID" value="NZ_CP036349.1"/>
</dbReference>
<dbReference type="AlphaFoldDB" id="A0A518KF17"/>
<feature type="binding site" evidence="2">
    <location>
        <begin position="54"/>
        <end position="56"/>
    </location>
    <ligand>
        <name>substrate</name>
    </ligand>
</feature>
<dbReference type="FunFam" id="1.20.120.420:FF:000003">
    <property type="entry name" value="Methylthioribose-1-phosphate isomerase"/>
    <property type="match status" value="1"/>
</dbReference>
<dbReference type="EC" id="5.3.1.23" evidence="2"/>
<dbReference type="GO" id="GO:0046523">
    <property type="term" value="F:S-methyl-5-thioribose-1-phosphate isomerase activity"/>
    <property type="evidence" value="ECO:0007669"/>
    <property type="project" value="UniProtKB-UniRule"/>
</dbReference>
<dbReference type="NCBIfam" id="TIGR00524">
    <property type="entry name" value="eIF-2B_rel"/>
    <property type="match status" value="1"/>
</dbReference>
<evidence type="ECO:0000313" key="3">
    <source>
        <dbReference type="EMBL" id="QDV76372.1"/>
    </source>
</evidence>
<dbReference type="KEGG" id="bmei:Spa11_46020"/>
<dbReference type="NCBIfam" id="NF004326">
    <property type="entry name" value="PRK05720.1"/>
    <property type="match status" value="1"/>
</dbReference>
<comment type="pathway">
    <text evidence="2">Amino-acid biosynthesis; L-methionine biosynthesis via salvage pathway; L-methionine from S-methyl-5-thio-alpha-D-ribose 1-phosphate: step 1/6.</text>
</comment>
<evidence type="ECO:0000256" key="1">
    <source>
        <dbReference type="ARBA" id="ARBA00023235"/>
    </source>
</evidence>
<dbReference type="PANTHER" id="PTHR43475">
    <property type="entry name" value="METHYLTHIORIBOSE-1-PHOSPHATE ISOMERASE"/>
    <property type="match status" value="1"/>
</dbReference>
<evidence type="ECO:0000256" key="2">
    <source>
        <dbReference type="HAMAP-Rule" id="MF_01678"/>
    </source>
</evidence>
<dbReference type="PANTHER" id="PTHR43475:SF1">
    <property type="entry name" value="METHYLTHIORIBOSE-1-PHOSPHATE ISOMERASE"/>
    <property type="match status" value="1"/>
</dbReference>